<evidence type="ECO:0008006" key="5">
    <source>
        <dbReference type="Google" id="ProtNLM"/>
    </source>
</evidence>
<dbReference type="InterPro" id="IPR010621">
    <property type="entry name" value="DUF1214"/>
</dbReference>
<proteinExistence type="predicted"/>
<feature type="domain" description="DUF1254" evidence="2">
    <location>
        <begin position="66"/>
        <end position="194"/>
    </location>
</feature>
<name>A0A2N5C7J0_9BURK</name>
<evidence type="ECO:0000313" key="3">
    <source>
        <dbReference type="EMBL" id="PLP98182.1"/>
    </source>
</evidence>
<dbReference type="PANTHER" id="PTHR36509:SF2">
    <property type="entry name" value="BLL3101 PROTEIN"/>
    <property type="match status" value="1"/>
</dbReference>
<dbReference type="SUPFAM" id="SSF160935">
    <property type="entry name" value="VPA0735-like"/>
    <property type="match status" value="1"/>
</dbReference>
<dbReference type="Proteomes" id="UP000234341">
    <property type="component" value="Unassembled WGS sequence"/>
</dbReference>
<reference evidence="3 4" key="1">
    <citation type="submission" date="2017-12" db="EMBL/GenBank/DDBJ databases">
        <title>Genome sequence of the active heterotrophic nitrifier-denitrifier, Cupriavidus pauculus UM1.</title>
        <authorList>
            <person name="Putonti C."/>
            <person name="Castignetti D."/>
        </authorList>
    </citation>
    <scope>NUCLEOTIDE SEQUENCE [LARGE SCALE GENOMIC DNA]</scope>
    <source>
        <strain evidence="3 4">UM1</strain>
    </source>
</reference>
<accession>A0A2N5C7J0</accession>
<dbReference type="AlphaFoldDB" id="A0A2N5C7J0"/>
<dbReference type="STRING" id="82633.GCA_000974605_03778"/>
<evidence type="ECO:0000259" key="2">
    <source>
        <dbReference type="Pfam" id="PF06863"/>
    </source>
</evidence>
<dbReference type="Gene3D" id="2.60.40.1610">
    <property type="entry name" value="Domain of unknown function DUF1254"/>
    <property type="match status" value="1"/>
</dbReference>
<dbReference type="InterPro" id="IPR037049">
    <property type="entry name" value="DUF1214_C_sf"/>
</dbReference>
<dbReference type="EMBL" id="PJRP01000013">
    <property type="protein sequence ID" value="PLP98182.1"/>
    <property type="molecule type" value="Genomic_DNA"/>
</dbReference>
<dbReference type="OrthoDB" id="104565at2"/>
<comment type="caution">
    <text evidence="3">The sequence shown here is derived from an EMBL/GenBank/DDBJ whole genome shotgun (WGS) entry which is preliminary data.</text>
</comment>
<protein>
    <recommendedName>
        <fullName evidence="5">DUF1254 domain-containing protein</fullName>
    </recommendedName>
</protein>
<sequence length="443" mass="48182">MNHPAFPHPSDPSALASPVHASPQEALVAAAALPLVIYGYPLIETLRTCRLQTSVDAPTRYGRAPMNMLSASARQWTHEDRDIVTPANDLLYFCGWLNLADGPVTIHVPALPDADRYYVVELLDAHTNNFANLGPRNVPREGANVEIVGPGQRGSGVHVVEAPTTLVWIIGRVLVTGPDDLARANAFEQGFQVAQSAGPARPASVAQWQDTGDAGVDFFQNLFRAMRDFPPSAQEQGLFTLLRKVGLRLEDDAEVAALRPSIVNGLRSAYAQGMALIEAHTRSQGHKAWGYSMRLGIYGDDWLLRACTAMKGLGALRADEAVYAMADFDADGAPLHGQHRYELRFAPGMLPPAEAFWSVSLYGEDRYFSANEIGRYAVGDRTPGLRMEPDGTLVIPIGHARPADDANWLPAPDGPFYLILRLYHPSAGFIAGQYTIPAVRRIG</sequence>
<evidence type="ECO:0000259" key="1">
    <source>
        <dbReference type="Pfam" id="PF06742"/>
    </source>
</evidence>
<dbReference type="RefSeq" id="WP_101683943.1">
    <property type="nucleotide sequence ID" value="NZ_PJRP01000013.1"/>
</dbReference>
<dbReference type="Pfam" id="PF06742">
    <property type="entry name" value="DUF1214"/>
    <property type="match status" value="1"/>
</dbReference>
<dbReference type="PANTHER" id="PTHR36509">
    <property type="entry name" value="BLL3101 PROTEIN"/>
    <property type="match status" value="1"/>
</dbReference>
<dbReference type="Pfam" id="PF06863">
    <property type="entry name" value="DUF1254"/>
    <property type="match status" value="1"/>
</dbReference>
<feature type="domain" description="DUF1214" evidence="1">
    <location>
        <begin position="320"/>
        <end position="426"/>
    </location>
</feature>
<gene>
    <name evidence="3" type="ORF">CYJ10_23165</name>
</gene>
<dbReference type="InterPro" id="IPR010679">
    <property type="entry name" value="DUF1254"/>
</dbReference>
<dbReference type="Gene3D" id="2.60.120.600">
    <property type="entry name" value="Domain of unknown function DUF1214, C-terminal domain"/>
    <property type="match status" value="1"/>
</dbReference>
<dbReference type="InterPro" id="IPR037050">
    <property type="entry name" value="DUF1254_sf"/>
</dbReference>
<organism evidence="3 4">
    <name type="scientific">Cupriavidus pauculus</name>
    <dbReference type="NCBI Taxonomy" id="82633"/>
    <lineage>
        <taxon>Bacteria</taxon>
        <taxon>Pseudomonadati</taxon>
        <taxon>Pseudomonadota</taxon>
        <taxon>Betaproteobacteria</taxon>
        <taxon>Burkholderiales</taxon>
        <taxon>Burkholderiaceae</taxon>
        <taxon>Cupriavidus</taxon>
    </lineage>
</organism>
<evidence type="ECO:0000313" key="4">
    <source>
        <dbReference type="Proteomes" id="UP000234341"/>
    </source>
</evidence>